<dbReference type="Pfam" id="PF08865">
    <property type="entry name" value="DUF1830"/>
    <property type="match status" value="1"/>
</dbReference>
<reference evidence="1 2" key="1">
    <citation type="submission" date="2012-06" db="EMBL/GenBank/DDBJ databases">
        <title>Finished chromosome of genome of Crinalium epipsammum PCC 9333.</title>
        <authorList>
            <consortium name="US DOE Joint Genome Institute"/>
            <person name="Gugger M."/>
            <person name="Coursin T."/>
            <person name="Rippka R."/>
            <person name="Tandeau De Marsac N."/>
            <person name="Huntemann M."/>
            <person name="Wei C.-L."/>
            <person name="Han J."/>
            <person name="Detter J.C."/>
            <person name="Han C."/>
            <person name="Tapia R."/>
            <person name="Davenport K."/>
            <person name="Daligault H."/>
            <person name="Erkkila T."/>
            <person name="Gu W."/>
            <person name="Munk A.C.C."/>
            <person name="Teshima H."/>
            <person name="Xu Y."/>
            <person name="Chain P."/>
            <person name="Chen A."/>
            <person name="Krypides N."/>
            <person name="Mavromatis K."/>
            <person name="Markowitz V."/>
            <person name="Szeto E."/>
            <person name="Ivanova N."/>
            <person name="Mikhailova N."/>
            <person name="Ovchinnikova G."/>
            <person name="Pagani I."/>
            <person name="Pati A."/>
            <person name="Goodwin L."/>
            <person name="Peters L."/>
            <person name="Pitluck S."/>
            <person name="Woyke T."/>
            <person name="Kerfeld C."/>
        </authorList>
    </citation>
    <scope>NUCLEOTIDE SEQUENCE [LARGE SCALE GENOMIC DNA]</scope>
    <source>
        <strain evidence="1 2">PCC 9333</strain>
    </source>
</reference>
<name>K9W5B8_9CYAN</name>
<organism evidence="1 2">
    <name type="scientific">Crinalium epipsammum PCC 9333</name>
    <dbReference type="NCBI Taxonomy" id="1173022"/>
    <lineage>
        <taxon>Bacteria</taxon>
        <taxon>Bacillati</taxon>
        <taxon>Cyanobacteriota</taxon>
        <taxon>Cyanophyceae</taxon>
        <taxon>Gomontiellales</taxon>
        <taxon>Gomontiellaceae</taxon>
        <taxon>Crinalium</taxon>
    </lineage>
</organism>
<dbReference type="OrthoDB" id="460810at2"/>
<evidence type="ECO:0000313" key="2">
    <source>
        <dbReference type="Proteomes" id="UP000010472"/>
    </source>
</evidence>
<dbReference type="Proteomes" id="UP000010472">
    <property type="component" value="Chromosome"/>
</dbReference>
<proteinExistence type="predicted"/>
<dbReference type="InterPro" id="IPR014964">
    <property type="entry name" value="DUF1830"/>
</dbReference>
<dbReference type="AlphaFoldDB" id="K9W5B8"/>
<evidence type="ECO:0000313" key="1">
    <source>
        <dbReference type="EMBL" id="AFZ14994.1"/>
    </source>
</evidence>
<dbReference type="STRING" id="1173022.Cri9333_4202"/>
<sequence length="121" mass="13609">MLFTSFLLFGCILSTDINLNYGAKFKMIVFNSDLPSPKKLCCFYTNPTQQVQIIKITNIPALSWEKTIFPEQGIVFEAAPEAKLEIHTNDCVTAILADVIYCQSLCVFDQSNLAQSNIYQT</sequence>
<gene>
    <name evidence="1" type="ORF">Cri9333_4202</name>
</gene>
<dbReference type="EMBL" id="CP003620">
    <property type="protein sequence ID" value="AFZ14994.1"/>
    <property type="molecule type" value="Genomic_DNA"/>
</dbReference>
<dbReference type="HOGENOM" id="CLU_2034167_0_0_3"/>
<keyword evidence="2" id="KW-1185">Reference proteome</keyword>
<dbReference type="KEGG" id="cep:Cri9333_4202"/>
<accession>K9W5B8</accession>
<protein>
    <submittedName>
        <fullName evidence="1">Uncharacterized protein</fullName>
    </submittedName>
</protein>